<feature type="domain" description="Asl1-like glycosyl hydrolase catalytic" evidence="1">
    <location>
        <begin position="32"/>
        <end position="156"/>
    </location>
</feature>
<dbReference type="GO" id="GO:0009277">
    <property type="term" value="C:fungal-type cell wall"/>
    <property type="evidence" value="ECO:0007669"/>
    <property type="project" value="TreeGrafter"/>
</dbReference>
<dbReference type="Pfam" id="PF11790">
    <property type="entry name" value="Glyco_hydro_cc"/>
    <property type="match status" value="2"/>
</dbReference>
<proteinExistence type="predicted"/>
<sequence>MRVPQDPDQVSTATITNPSGLFSISTKAGISWPVQERTSDPVAVFFQPGSKLSWHWNWNKNWDDVLPETTPGLKIPAEFVPMIFCPKHLNDGVDLPQQWRVLMGFNEPDHDDPSVATKCSPAEAAVAWTKLAALRKYPHQKLVSPGIAWDFEWLRASLSPTCRSWAYEIEILVSHSGAYQAGLSECPHVHYDLRLLPVSGEEVPLGIRSSPHHYRVHDFMGQVTQWLDKTDYVVAYSWFGAVRNAANLHGVHHFNRLMNEEGKLTPLGRQYVFGGHT</sequence>
<reference evidence="2 3" key="1">
    <citation type="submission" date="2016-06" db="EMBL/GenBank/DDBJ databases">
        <title>Evolution of pathogenesis and genome organization in the Tremellales.</title>
        <authorList>
            <person name="Cuomo C."/>
            <person name="Litvintseva A."/>
            <person name="Heitman J."/>
            <person name="Chen Y."/>
            <person name="Sun S."/>
            <person name="Springer D."/>
            <person name="Dromer F."/>
            <person name="Young S."/>
            <person name="Zeng Q."/>
            <person name="Chapman S."/>
            <person name="Gujja S."/>
            <person name="Saif S."/>
            <person name="Birren B."/>
        </authorList>
    </citation>
    <scope>NUCLEOTIDE SEQUENCE [LARGE SCALE GENOMIC DNA]</scope>
    <source>
        <strain evidence="2 3">ATCC 28783</strain>
    </source>
</reference>
<protein>
    <recommendedName>
        <fullName evidence="1">Asl1-like glycosyl hydrolase catalytic domain-containing protein</fullName>
    </recommendedName>
</protein>
<dbReference type="PANTHER" id="PTHR34154">
    <property type="entry name" value="ALKALI-SENSITIVE LINKAGE PROTEIN 1"/>
    <property type="match status" value="1"/>
</dbReference>
<feature type="domain" description="Asl1-like glycosyl hydrolase catalytic" evidence="1">
    <location>
        <begin position="215"/>
        <end position="271"/>
    </location>
</feature>
<dbReference type="PANTHER" id="PTHR34154:SF3">
    <property type="entry name" value="ALKALI-SENSITIVE LINKAGE PROTEIN 1"/>
    <property type="match status" value="1"/>
</dbReference>
<dbReference type="OrthoDB" id="5959761at2759"/>
<accession>A0A4Q1BHS9</accession>
<dbReference type="EMBL" id="SDIL01000075">
    <property type="protein sequence ID" value="RXK37179.1"/>
    <property type="molecule type" value="Genomic_DNA"/>
</dbReference>
<organism evidence="2 3">
    <name type="scientific">Tremella mesenterica</name>
    <name type="common">Jelly fungus</name>
    <dbReference type="NCBI Taxonomy" id="5217"/>
    <lineage>
        <taxon>Eukaryota</taxon>
        <taxon>Fungi</taxon>
        <taxon>Dikarya</taxon>
        <taxon>Basidiomycota</taxon>
        <taxon>Agaricomycotina</taxon>
        <taxon>Tremellomycetes</taxon>
        <taxon>Tremellales</taxon>
        <taxon>Tremellaceae</taxon>
        <taxon>Tremella</taxon>
    </lineage>
</organism>
<dbReference type="InterPro" id="IPR024655">
    <property type="entry name" value="Asl1_glyco_hydro_catalytic"/>
</dbReference>
<dbReference type="GO" id="GO:0071966">
    <property type="term" value="P:fungal-type cell wall polysaccharide metabolic process"/>
    <property type="evidence" value="ECO:0007669"/>
    <property type="project" value="TreeGrafter"/>
</dbReference>
<gene>
    <name evidence="2" type="ORF">M231_05548</name>
</gene>
<evidence type="ECO:0000313" key="3">
    <source>
        <dbReference type="Proteomes" id="UP000289152"/>
    </source>
</evidence>
<dbReference type="InterPro" id="IPR053183">
    <property type="entry name" value="ASL1"/>
</dbReference>
<evidence type="ECO:0000259" key="1">
    <source>
        <dbReference type="Pfam" id="PF11790"/>
    </source>
</evidence>
<name>A0A4Q1BHS9_TREME</name>
<evidence type="ECO:0000313" key="2">
    <source>
        <dbReference type="EMBL" id="RXK37179.1"/>
    </source>
</evidence>
<keyword evidence="3" id="KW-1185">Reference proteome</keyword>
<dbReference type="AlphaFoldDB" id="A0A4Q1BHS9"/>
<comment type="caution">
    <text evidence="2">The sequence shown here is derived from an EMBL/GenBank/DDBJ whole genome shotgun (WGS) entry which is preliminary data.</text>
</comment>
<dbReference type="VEuPathDB" id="FungiDB:TREMEDRAFT_69512"/>
<dbReference type="InParanoid" id="A0A4Q1BHS9"/>
<dbReference type="Proteomes" id="UP000289152">
    <property type="component" value="Unassembled WGS sequence"/>
</dbReference>